<organism evidence="8 9">
    <name type="scientific">Citrus sinensis</name>
    <name type="common">Sweet orange</name>
    <name type="synonym">Citrus aurantium var. sinensis</name>
    <dbReference type="NCBI Taxonomy" id="2711"/>
    <lineage>
        <taxon>Eukaryota</taxon>
        <taxon>Viridiplantae</taxon>
        <taxon>Streptophyta</taxon>
        <taxon>Embryophyta</taxon>
        <taxon>Tracheophyta</taxon>
        <taxon>Spermatophyta</taxon>
        <taxon>Magnoliopsida</taxon>
        <taxon>eudicotyledons</taxon>
        <taxon>Gunneridae</taxon>
        <taxon>Pentapetalae</taxon>
        <taxon>rosids</taxon>
        <taxon>malvids</taxon>
        <taxon>Sapindales</taxon>
        <taxon>Rutaceae</taxon>
        <taxon>Aurantioideae</taxon>
        <taxon>Citrus</taxon>
    </lineage>
</organism>
<dbReference type="Pfam" id="PF13947">
    <property type="entry name" value="GUB_WAK_bind"/>
    <property type="match status" value="1"/>
</dbReference>
<gene>
    <name evidence="8" type="ORF">CISIN_1g045635mg</name>
</gene>
<dbReference type="EMBL" id="KK785379">
    <property type="protein sequence ID" value="KDO43373.1"/>
    <property type="molecule type" value="Genomic_DNA"/>
</dbReference>
<accession>A0A067DKI2</accession>
<evidence type="ECO:0000256" key="6">
    <source>
        <dbReference type="SAM" id="SignalP"/>
    </source>
</evidence>
<feature type="non-terminal residue" evidence="8">
    <location>
        <position position="251"/>
    </location>
</feature>
<evidence type="ECO:0000256" key="3">
    <source>
        <dbReference type="ARBA" id="ARBA00022729"/>
    </source>
</evidence>
<dbReference type="InterPro" id="IPR025287">
    <property type="entry name" value="WAK_GUB"/>
</dbReference>
<dbReference type="AlphaFoldDB" id="A0A067DKI2"/>
<keyword evidence="9" id="KW-1185">Reference proteome</keyword>
<dbReference type="STRING" id="2711.A0A067DKI2"/>
<dbReference type="GO" id="GO:0016020">
    <property type="term" value="C:membrane"/>
    <property type="evidence" value="ECO:0007669"/>
    <property type="project" value="UniProtKB-SubCell"/>
</dbReference>
<keyword evidence="3 6" id="KW-0732">Signal</keyword>
<dbReference type="GO" id="GO:0030247">
    <property type="term" value="F:polysaccharide binding"/>
    <property type="evidence" value="ECO:0007669"/>
    <property type="project" value="InterPro"/>
</dbReference>
<protein>
    <recommendedName>
        <fullName evidence="7">Wall-associated receptor kinase galacturonan-binding domain-containing protein</fullName>
    </recommendedName>
</protein>
<evidence type="ECO:0000256" key="2">
    <source>
        <dbReference type="ARBA" id="ARBA00022692"/>
    </source>
</evidence>
<evidence type="ECO:0000313" key="9">
    <source>
        <dbReference type="Proteomes" id="UP000027120"/>
    </source>
</evidence>
<evidence type="ECO:0000313" key="8">
    <source>
        <dbReference type="EMBL" id="KDO43373.1"/>
    </source>
</evidence>
<keyword evidence="5" id="KW-0472">Membrane</keyword>
<evidence type="ECO:0000259" key="7">
    <source>
        <dbReference type="Pfam" id="PF13947"/>
    </source>
</evidence>
<proteinExistence type="predicted"/>
<dbReference type="Proteomes" id="UP000027120">
    <property type="component" value="Unassembled WGS sequence"/>
</dbReference>
<reference evidence="8 9" key="1">
    <citation type="submission" date="2014-04" db="EMBL/GenBank/DDBJ databases">
        <authorList>
            <consortium name="International Citrus Genome Consortium"/>
            <person name="Gmitter F."/>
            <person name="Chen C."/>
            <person name="Farmerie W."/>
            <person name="Harkins T."/>
            <person name="Desany B."/>
            <person name="Mohiuddin M."/>
            <person name="Kodira C."/>
            <person name="Borodovsky M."/>
            <person name="Lomsadze A."/>
            <person name="Burns P."/>
            <person name="Jenkins J."/>
            <person name="Prochnik S."/>
            <person name="Shu S."/>
            <person name="Chapman J."/>
            <person name="Pitluck S."/>
            <person name="Schmutz J."/>
            <person name="Rokhsar D."/>
        </authorList>
    </citation>
    <scope>NUCLEOTIDE SEQUENCE</scope>
</reference>
<evidence type="ECO:0000256" key="1">
    <source>
        <dbReference type="ARBA" id="ARBA00004167"/>
    </source>
</evidence>
<evidence type="ECO:0000256" key="4">
    <source>
        <dbReference type="ARBA" id="ARBA00022989"/>
    </source>
</evidence>
<comment type="subcellular location">
    <subcellularLocation>
        <location evidence="1">Membrane</location>
        <topology evidence="1">Single-pass membrane protein</topology>
    </subcellularLocation>
</comment>
<feature type="domain" description="Wall-associated receptor kinase galacturonan-binding" evidence="7">
    <location>
        <begin position="28"/>
        <end position="81"/>
    </location>
</feature>
<keyword evidence="2" id="KW-0812">Transmembrane</keyword>
<keyword evidence="4" id="KW-1133">Transmembrane helix</keyword>
<feature type="chain" id="PRO_5001639600" description="Wall-associated receptor kinase galacturonan-binding domain-containing protein" evidence="6">
    <location>
        <begin position="23"/>
        <end position="251"/>
    </location>
</feature>
<evidence type="ECO:0000256" key="5">
    <source>
        <dbReference type="ARBA" id="ARBA00023136"/>
    </source>
</evidence>
<name>A0A067DKI2_CITSI</name>
<dbReference type="PANTHER" id="PTHR33491">
    <property type="entry name" value="OSJNBA0016N04.9 PROTEIN"/>
    <property type="match status" value="1"/>
</dbReference>
<feature type="signal peptide" evidence="6">
    <location>
        <begin position="1"/>
        <end position="22"/>
    </location>
</feature>
<sequence length="251" mass="27953">MAAHLSLVLLQIIVLHLRPIKASERFPCPTECGNISISYPFGIGKGCYFDKGYEVICDHSSGSHKAFLPGVNRLELLDIFSYSKFAVSVNVPTISLNSSSKRTSNIAKGVNLSGNSSSVFDGCLSICTCDPTLYPACYDFLFALPRNITHLFNVNTSYLFSQSIPQKCQSVFLVDEHWVNSKYLEDPHDLKDQQEVPAVLKWGEKKGSCFEEYNSYSTFCNLNKIDCLKQLSSDHLCLCSSGYDLEKGYCS</sequence>